<comment type="caution">
    <text evidence="1">The sequence shown here is derived from an EMBL/GenBank/DDBJ whole genome shotgun (WGS) entry which is preliminary data.</text>
</comment>
<dbReference type="Proteomes" id="UP000034665">
    <property type="component" value="Unassembled WGS sequence"/>
</dbReference>
<evidence type="ECO:0000313" key="1">
    <source>
        <dbReference type="EMBL" id="KKR12187.1"/>
    </source>
</evidence>
<dbReference type="GO" id="GO:0004386">
    <property type="term" value="F:helicase activity"/>
    <property type="evidence" value="ECO:0007669"/>
    <property type="project" value="UniProtKB-KW"/>
</dbReference>
<keyword evidence="1" id="KW-0547">Nucleotide-binding</keyword>
<sequence length="439" mass="48409">MYYAHMKFIADLHMHSKYSRATSKDMILEEIDKVAGEKGITVIGTGDCTHPKWFKELSDKLEPAEQGLFRLKKKYKRTTMRGVVADTRFILSGEISSIYSRGGKTRRVHNIILLPSLESAKKLNTELGKRGNIVSDGRPILGIDCEVLAKILFDIEPTAMMMPAHLWTPWFGVLGSMSGFDSLQECFGAYTDKIIAVETGLSSDPAMNWQCAGLDAVAMISNSDSHSPQKIGREATIFDAELSYKGIRGAIINSSPAHMSSSRTRGSMSANRIIATLEFFSAEGKYYHDGHRVCNISMTPKETKKNKGLCPVCKKPVTVGVLNRIGVLADAKRAVTEKGNMRTAENCVPFYAVIQLDEILSDTLGVGVKTKKVRAAYERLIIGCGTELDILMHISEKELKVHADEQVVQGIMNMRKGNVTIMPGYDGEYGKISVKTDIA</sequence>
<evidence type="ECO:0000313" key="2">
    <source>
        <dbReference type="Proteomes" id="UP000034665"/>
    </source>
</evidence>
<dbReference type="AlphaFoldDB" id="A0A0G0REX4"/>
<dbReference type="Gene3D" id="3.20.20.140">
    <property type="entry name" value="Metal-dependent hydrolases"/>
    <property type="match status" value="1"/>
</dbReference>
<dbReference type="PATRIC" id="fig|1619013.3.peg.969"/>
<dbReference type="PANTHER" id="PTHR40084:SF1">
    <property type="entry name" value="PHOSPHOTRANSFERASE"/>
    <property type="match status" value="1"/>
</dbReference>
<accession>A0A0G0REX4</accession>
<keyword evidence="1" id="KW-0067">ATP-binding</keyword>
<reference evidence="1 2" key="1">
    <citation type="journal article" date="2015" name="Nature">
        <title>rRNA introns, odd ribosomes, and small enigmatic genomes across a large radiation of phyla.</title>
        <authorList>
            <person name="Brown C.T."/>
            <person name="Hug L.A."/>
            <person name="Thomas B.C."/>
            <person name="Sharon I."/>
            <person name="Castelle C.J."/>
            <person name="Singh A."/>
            <person name="Wilkins M.J."/>
            <person name="Williams K.H."/>
            <person name="Banfield J.F."/>
        </authorList>
    </citation>
    <scope>NUCLEOTIDE SEQUENCE [LARGE SCALE GENOMIC DNA]</scope>
</reference>
<dbReference type="CDD" id="cd19067">
    <property type="entry name" value="PfuEndoQ-like"/>
    <property type="match status" value="1"/>
</dbReference>
<dbReference type="InterPro" id="IPR016195">
    <property type="entry name" value="Pol/histidinol_Pase-like"/>
</dbReference>
<dbReference type="EMBL" id="LBWR01000003">
    <property type="protein sequence ID" value="KKR12187.1"/>
    <property type="molecule type" value="Genomic_DNA"/>
</dbReference>
<proteinExistence type="predicted"/>
<dbReference type="SUPFAM" id="SSF89550">
    <property type="entry name" value="PHP domain-like"/>
    <property type="match status" value="1"/>
</dbReference>
<dbReference type="PANTHER" id="PTHR40084">
    <property type="entry name" value="PHOSPHOHYDROLASE, PHP FAMILY"/>
    <property type="match status" value="1"/>
</dbReference>
<protein>
    <submittedName>
        <fullName evidence="1">UvrD/REP helicase</fullName>
    </submittedName>
</protein>
<gene>
    <name evidence="1" type="ORF">UT41_C0003G0114</name>
</gene>
<name>A0A0G0REX4_9BACT</name>
<keyword evidence="1" id="KW-0378">Hydrolase</keyword>
<organism evidence="1 2">
    <name type="scientific">Candidatus Wolfebacteria bacterium GW2011_GWC2_39_22</name>
    <dbReference type="NCBI Taxonomy" id="1619013"/>
    <lineage>
        <taxon>Bacteria</taxon>
        <taxon>Candidatus Wolfeibacteriota</taxon>
    </lineage>
</organism>
<keyword evidence="1" id="KW-0347">Helicase</keyword>
<dbReference type="STRING" id="1619013.UT41_C0003G0114"/>